<dbReference type="PANTHER" id="PTHR36766:SF51">
    <property type="entry name" value="DISEASE RESISTANCE RPP13-LIKE PROTEIN 1"/>
    <property type="match status" value="1"/>
</dbReference>
<dbReference type="Pfam" id="PF00931">
    <property type="entry name" value="NB-ARC"/>
    <property type="match status" value="1"/>
</dbReference>
<dbReference type="CDD" id="cd14798">
    <property type="entry name" value="RX-CC_like"/>
    <property type="match status" value="1"/>
</dbReference>
<proteinExistence type="inferred from homology"/>
<evidence type="ECO:0000256" key="7">
    <source>
        <dbReference type="SAM" id="MobiDB-lite"/>
    </source>
</evidence>
<name>A0A1D1XYW1_9ARAE</name>
<evidence type="ECO:0000259" key="9">
    <source>
        <dbReference type="Pfam" id="PF18052"/>
    </source>
</evidence>
<dbReference type="Pfam" id="PF23559">
    <property type="entry name" value="WHD_DRP"/>
    <property type="match status" value="1"/>
</dbReference>
<dbReference type="GO" id="GO:0043531">
    <property type="term" value="F:ADP binding"/>
    <property type="evidence" value="ECO:0007669"/>
    <property type="project" value="InterPro"/>
</dbReference>
<dbReference type="InterPro" id="IPR041118">
    <property type="entry name" value="Rx_N"/>
</dbReference>
<feature type="compositionally biased region" description="Basic and acidic residues" evidence="7">
    <location>
        <begin position="104"/>
        <end position="114"/>
    </location>
</feature>
<dbReference type="FunFam" id="3.40.50.300:FF:001091">
    <property type="entry name" value="Probable disease resistance protein At1g61300"/>
    <property type="match status" value="1"/>
</dbReference>
<dbReference type="GO" id="GO:0002758">
    <property type="term" value="P:innate immune response-activating signaling pathway"/>
    <property type="evidence" value="ECO:0007669"/>
    <property type="project" value="UniProtKB-ARBA"/>
</dbReference>
<evidence type="ECO:0000313" key="12">
    <source>
        <dbReference type="EMBL" id="JAT47586.1"/>
    </source>
</evidence>
<dbReference type="Pfam" id="PF18052">
    <property type="entry name" value="Rx_N"/>
    <property type="match status" value="1"/>
</dbReference>
<feature type="region of interest" description="Disordered" evidence="7">
    <location>
        <begin position="104"/>
        <end position="136"/>
    </location>
</feature>
<dbReference type="InterPro" id="IPR027417">
    <property type="entry name" value="P-loop_NTPase"/>
</dbReference>
<gene>
    <name evidence="12" type="primary">RGA3_60</name>
    <name evidence="12" type="ORF">g.111265</name>
</gene>
<feature type="non-terminal residue" evidence="12">
    <location>
        <position position="726"/>
    </location>
</feature>
<dbReference type="FunFam" id="1.10.10.10:FF:000322">
    <property type="entry name" value="Probable disease resistance protein At1g63360"/>
    <property type="match status" value="1"/>
</dbReference>
<dbReference type="InterPro" id="IPR036388">
    <property type="entry name" value="WH-like_DNA-bd_sf"/>
</dbReference>
<feature type="domain" description="Disease resistance N-terminal" evidence="9">
    <location>
        <begin position="37"/>
        <end position="105"/>
    </location>
</feature>
<dbReference type="AlphaFoldDB" id="A0A1D1XYW1"/>
<dbReference type="GO" id="GO:0005524">
    <property type="term" value="F:ATP binding"/>
    <property type="evidence" value="ECO:0007669"/>
    <property type="project" value="UniProtKB-KW"/>
</dbReference>
<keyword evidence="2" id="KW-0433">Leucine-rich repeat</keyword>
<dbReference type="GO" id="GO:0042742">
    <property type="term" value="P:defense response to bacterium"/>
    <property type="evidence" value="ECO:0007669"/>
    <property type="project" value="UniProtKB-ARBA"/>
</dbReference>
<evidence type="ECO:0000256" key="6">
    <source>
        <dbReference type="ARBA" id="ARBA00022840"/>
    </source>
</evidence>
<dbReference type="InterPro" id="IPR002182">
    <property type="entry name" value="NB-ARC"/>
</dbReference>
<keyword evidence="3" id="KW-0677">Repeat</keyword>
<dbReference type="InterPro" id="IPR038005">
    <property type="entry name" value="RX-like_CC"/>
</dbReference>
<protein>
    <submittedName>
        <fullName evidence="12">Putative disease resistance protein RGA3</fullName>
    </submittedName>
</protein>
<sequence>MASMFQSLLDRTAKLPATLHQLFSRSPATSAASSAYSHFVSDLEKLRRRMERIQAFLEDAEEREIRERSIMLWLDELRDVAYDCEDVLDEVEYELQWYQLACQEEEHTPSSPEKKRIKRKREVSDSDATPRCPPLHDASFQLQITAKIKDINDRFEEIHRDGLALKLHEDHGQRHSSDSLSDPPLRMPTSCLVDEQAVRGRDHDKRKVMDMLLSDDGRHCKENVGVVSIVGMGGLGKTTLAQVVYNDIQVKNHFPTRMWVCVSDSFDVVRLTKEILQTLTGRSSDQVQGSNNFSSLQERLRQNLQGKRFFLVLDDVWNENQGYWEALWLCLSSGAEGSRVLITTRNEMVSRTSFVSEANMHRLSCLSDQDAWSLFEQRAFSGRNSSNYPELVLIGKKIVQRCKGLPLTVKTLAGLLFCEFSEDRWDDILRSDLWDLAEGKDQILPALKLSYRHLPSPIKLCFVYCAVFPKDYEFKRDQLVKMWMAHGYTIPTATRCMEDVGRGYFDNLLQRSFFQKYYGDYFVMHDLIHDLALSLGKGECCEVVDDKLSSIGRARHLFLKCWEDVTTCLSCGGPTGELLRLRTWYLRWQWRESRDVVEPVENMFGTMKCLRVLYLGGARIRELPDSVGNLKHLRYLAIDIKDCCRLPESLGNIINLQTLQLFNARHMLELPKSIKYLVNLRHLEMCAFSPPSTMSRDVFRLQLQMMPRGIGRLTQLRTLPLFVVGE</sequence>
<reference evidence="12" key="1">
    <citation type="submission" date="2015-07" db="EMBL/GenBank/DDBJ databases">
        <title>Transcriptome Assembly of Anthurium amnicola.</title>
        <authorList>
            <person name="Suzuki J."/>
        </authorList>
    </citation>
    <scope>NUCLEOTIDE SEQUENCE</scope>
</reference>
<dbReference type="PRINTS" id="PR00364">
    <property type="entry name" value="DISEASERSIST"/>
</dbReference>
<evidence type="ECO:0000256" key="4">
    <source>
        <dbReference type="ARBA" id="ARBA00022741"/>
    </source>
</evidence>
<evidence type="ECO:0000256" key="1">
    <source>
        <dbReference type="ARBA" id="ARBA00008894"/>
    </source>
</evidence>
<evidence type="ECO:0000259" key="8">
    <source>
        <dbReference type="Pfam" id="PF00931"/>
    </source>
</evidence>
<dbReference type="Gene3D" id="3.80.10.10">
    <property type="entry name" value="Ribonuclease Inhibitor"/>
    <property type="match status" value="1"/>
</dbReference>
<dbReference type="Gene3D" id="3.40.50.300">
    <property type="entry name" value="P-loop containing nucleotide triphosphate hydrolases"/>
    <property type="match status" value="1"/>
</dbReference>
<organism evidence="12">
    <name type="scientific">Anthurium amnicola</name>
    <dbReference type="NCBI Taxonomy" id="1678845"/>
    <lineage>
        <taxon>Eukaryota</taxon>
        <taxon>Viridiplantae</taxon>
        <taxon>Streptophyta</taxon>
        <taxon>Embryophyta</taxon>
        <taxon>Tracheophyta</taxon>
        <taxon>Spermatophyta</taxon>
        <taxon>Magnoliopsida</taxon>
        <taxon>Liliopsida</taxon>
        <taxon>Araceae</taxon>
        <taxon>Pothoideae</taxon>
        <taxon>Potheae</taxon>
        <taxon>Anthurium</taxon>
    </lineage>
</organism>
<dbReference type="PANTHER" id="PTHR36766">
    <property type="entry name" value="PLANT BROAD-SPECTRUM MILDEW RESISTANCE PROTEIN RPW8"/>
    <property type="match status" value="1"/>
</dbReference>
<dbReference type="Gene3D" id="1.10.10.10">
    <property type="entry name" value="Winged helix-like DNA-binding domain superfamily/Winged helix DNA-binding domain"/>
    <property type="match status" value="1"/>
</dbReference>
<keyword evidence="4" id="KW-0547">Nucleotide-binding</keyword>
<dbReference type="InterPro" id="IPR055414">
    <property type="entry name" value="LRR_R13L4/SHOC2-like"/>
</dbReference>
<dbReference type="Pfam" id="PF23598">
    <property type="entry name" value="LRR_14"/>
    <property type="match status" value="1"/>
</dbReference>
<feature type="domain" description="NB-ARC" evidence="8">
    <location>
        <begin position="205"/>
        <end position="382"/>
    </location>
</feature>
<evidence type="ECO:0000256" key="3">
    <source>
        <dbReference type="ARBA" id="ARBA00022737"/>
    </source>
</evidence>
<dbReference type="InterPro" id="IPR058922">
    <property type="entry name" value="WHD_DRP"/>
</dbReference>
<dbReference type="EMBL" id="GDJX01020350">
    <property type="protein sequence ID" value="JAT47586.1"/>
    <property type="molecule type" value="Transcribed_RNA"/>
</dbReference>
<dbReference type="SUPFAM" id="SSF52540">
    <property type="entry name" value="P-loop containing nucleoside triphosphate hydrolases"/>
    <property type="match status" value="1"/>
</dbReference>
<evidence type="ECO:0000259" key="10">
    <source>
        <dbReference type="Pfam" id="PF23559"/>
    </source>
</evidence>
<dbReference type="Gene3D" id="1.20.5.4130">
    <property type="match status" value="1"/>
</dbReference>
<dbReference type="SUPFAM" id="SSF52058">
    <property type="entry name" value="L domain-like"/>
    <property type="match status" value="1"/>
</dbReference>
<evidence type="ECO:0000259" key="11">
    <source>
        <dbReference type="Pfam" id="PF23598"/>
    </source>
</evidence>
<evidence type="ECO:0000256" key="5">
    <source>
        <dbReference type="ARBA" id="ARBA00022821"/>
    </source>
</evidence>
<keyword evidence="5" id="KW-0611">Plant defense</keyword>
<feature type="domain" description="Disease resistance protein winged helix" evidence="10">
    <location>
        <begin position="467"/>
        <end position="532"/>
    </location>
</feature>
<comment type="similarity">
    <text evidence="1">Belongs to the disease resistance NB-LRR family.</text>
</comment>
<dbReference type="InterPro" id="IPR032675">
    <property type="entry name" value="LRR_dom_sf"/>
</dbReference>
<feature type="domain" description="Disease resistance R13L4/SHOC-2-like LRR" evidence="11">
    <location>
        <begin position="606"/>
        <end position="724"/>
    </location>
</feature>
<accession>A0A1D1XYW1</accession>
<dbReference type="GO" id="GO:0009626">
    <property type="term" value="P:plant-type hypersensitive response"/>
    <property type="evidence" value="ECO:0007669"/>
    <property type="project" value="UniProtKB-ARBA"/>
</dbReference>
<evidence type="ECO:0000256" key="2">
    <source>
        <dbReference type="ARBA" id="ARBA00022614"/>
    </source>
</evidence>
<keyword evidence="6" id="KW-0067">ATP-binding</keyword>